<dbReference type="InterPro" id="IPR029479">
    <property type="entry name" value="Nitroreductase"/>
</dbReference>
<evidence type="ECO:0000259" key="9">
    <source>
        <dbReference type="Pfam" id="PF00881"/>
    </source>
</evidence>
<keyword evidence="5 8" id="KW-0521">NADP</keyword>
<keyword evidence="4 8" id="KW-0288">FMN</keyword>
<organism evidence="10 11">
    <name type="scientific">Halobacillus campisalis</name>
    <dbReference type="NCBI Taxonomy" id="435909"/>
    <lineage>
        <taxon>Bacteria</taxon>
        <taxon>Bacillati</taxon>
        <taxon>Bacillota</taxon>
        <taxon>Bacilli</taxon>
        <taxon>Bacillales</taxon>
        <taxon>Bacillaceae</taxon>
        <taxon>Halobacillus</taxon>
    </lineage>
</organism>
<dbReference type="InterPro" id="IPR052530">
    <property type="entry name" value="NAD(P)H_nitroreductase"/>
</dbReference>
<keyword evidence="3 8" id="KW-0285">Flavoprotein</keyword>
<comment type="cofactor">
    <cofactor evidence="1 8">
        <name>FMN</name>
        <dbReference type="ChEBI" id="CHEBI:58210"/>
    </cofactor>
</comment>
<keyword evidence="7 8" id="KW-0520">NAD</keyword>
<evidence type="ECO:0000313" key="11">
    <source>
        <dbReference type="Proteomes" id="UP001596494"/>
    </source>
</evidence>
<evidence type="ECO:0000256" key="4">
    <source>
        <dbReference type="ARBA" id="ARBA00022643"/>
    </source>
</evidence>
<dbReference type="InterPro" id="IPR000415">
    <property type="entry name" value="Nitroreductase-like"/>
</dbReference>
<evidence type="ECO:0000256" key="1">
    <source>
        <dbReference type="ARBA" id="ARBA00001917"/>
    </source>
</evidence>
<dbReference type="InterPro" id="IPR026021">
    <property type="entry name" value="YdjA-like"/>
</dbReference>
<evidence type="ECO:0000256" key="8">
    <source>
        <dbReference type="PIRNR" id="PIRNR000232"/>
    </source>
</evidence>
<dbReference type="SUPFAM" id="SSF55469">
    <property type="entry name" value="FMN-dependent nitroreductase-like"/>
    <property type="match status" value="1"/>
</dbReference>
<evidence type="ECO:0000256" key="5">
    <source>
        <dbReference type="ARBA" id="ARBA00022857"/>
    </source>
</evidence>
<protein>
    <recommendedName>
        <fullName evidence="8">Putative NAD(P)H nitroreductase</fullName>
        <ecNumber evidence="8">1.-.-.-</ecNumber>
    </recommendedName>
</protein>
<sequence length="194" mass="22394">MLKVEESQLVEVVKGRRSIKKFKSTPVDQELVVDLLNDAVWAPNHGVREPWRFMLFMDEGKETIVDALQNECERGKLSTKNPDKLIERYRHIPAHLVVVMEESEKKKIWEEDFAATSALIQNLQLLGWEQGLGMIWKTNQYINSSSFCEDIGVKEGEKIVGIIHMGYPEEIPEAKERTKAEDKLTVIDKKERLT</sequence>
<name>A0ABW2K0B5_9BACI</name>
<gene>
    <name evidence="10" type="ORF">ACFQMN_03985</name>
</gene>
<evidence type="ECO:0000313" key="10">
    <source>
        <dbReference type="EMBL" id="MFC7320044.1"/>
    </source>
</evidence>
<comment type="similarity">
    <text evidence="2 8">Belongs to the nitroreductase family.</text>
</comment>
<dbReference type="Pfam" id="PF00881">
    <property type="entry name" value="Nitroreductase"/>
    <property type="match status" value="1"/>
</dbReference>
<accession>A0ABW2K0B5</accession>
<dbReference type="PANTHER" id="PTHR43821:SF1">
    <property type="entry name" value="NAD(P)H NITROREDUCTASE YDJA-RELATED"/>
    <property type="match status" value="1"/>
</dbReference>
<evidence type="ECO:0000256" key="7">
    <source>
        <dbReference type="ARBA" id="ARBA00023027"/>
    </source>
</evidence>
<dbReference type="RefSeq" id="WP_289217065.1">
    <property type="nucleotide sequence ID" value="NZ_JAPVRC010000011.1"/>
</dbReference>
<reference evidence="11" key="1">
    <citation type="journal article" date="2019" name="Int. J. Syst. Evol. Microbiol.">
        <title>The Global Catalogue of Microorganisms (GCM) 10K type strain sequencing project: providing services to taxonomists for standard genome sequencing and annotation.</title>
        <authorList>
            <consortium name="The Broad Institute Genomics Platform"/>
            <consortium name="The Broad Institute Genome Sequencing Center for Infectious Disease"/>
            <person name="Wu L."/>
            <person name="Ma J."/>
        </authorList>
    </citation>
    <scope>NUCLEOTIDE SEQUENCE [LARGE SCALE GENOMIC DNA]</scope>
    <source>
        <strain evidence="11">CCUG 73951</strain>
    </source>
</reference>
<dbReference type="EC" id="1.-.-.-" evidence="8"/>
<evidence type="ECO:0000256" key="6">
    <source>
        <dbReference type="ARBA" id="ARBA00023002"/>
    </source>
</evidence>
<keyword evidence="6 8" id="KW-0560">Oxidoreductase</keyword>
<dbReference type="EMBL" id="JBHTBY010000002">
    <property type="protein sequence ID" value="MFC7320044.1"/>
    <property type="molecule type" value="Genomic_DNA"/>
</dbReference>
<dbReference type="Proteomes" id="UP001596494">
    <property type="component" value="Unassembled WGS sequence"/>
</dbReference>
<dbReference type="Gene3D" id="3.40.109.10">
    <property type="entry name" value="NADH Oxidase"/>
    <property type="match status" value="1"/>
</dbReference>
<dbReference type="CDD" id="cd02135">
    <property type="entry name" value="YdjA-like"/>
    <property type="match status" value="1"/>
</dbReference>
<comment type="caution">
    <text evidence="10">The sequence shown here is derived from an EMBL/GenBank/DDBJ whole genome shotgun (WGS) entry which is preliminary data.</text>
</comment>
<proteinExistence type="inferred from homology"/>
<evidence type="ECO:0000256" key="3">
    <source>
        <dbReference type="ARBA" id="ARBA00022630"/>
    </source>
</evidence>
<dbReference type="PIRSF" id="PIRSF000232">
    <property type="entry name" value="YdjA"/>
    <property type="match status" value="1"/>
</dbReference>
<feature type="domain" description="Nitroreductase" evidence="9">
    <location>
        <begin position="13"/>
        <end position="167"/>
    </location>
</feature>
<keyword evidence="11" id="KW-1185">Reference proteome</keyword>
<dbReference type="PANTHER" id="PTHR43821">
    <property type="entry name" value="NAD(P)H NITROREDUCTASE YDJA-RELATED"/>
    <property type="match status" value="1"/>
</dbReference>
<evidence type="ECO:0000256" key="2">
    <source>
        <dbReference type="ARBA" id="ARBA00007118"/>
    </source>
</evidence>